<dbReference type="AlphaFoldDB" id="A0A2T5ESG3"/>
<feature type="transmembrane region" description="Helical" evidence="1">
    <location>
        <begin position="6"/>
        <end position="24"/>
    </location>
</feature>
<dbReference type="EMBL" id="PIFK01000036">
    <property type="protein sequence ID" value="PTP29560.1"/>
    <property type="molecule type" value="Genomic_DNA"/>
</dbReference>
<keyword evidence="1" id="KW-0812">Transmembrane</keyword>
<comment type="caution">
    <text evidence="3">The sequence shown here is derived from an EMBL/GenBank/DDBJ whole genome shotgun (WGS) entry which is preliminary data.</text>
</comment>
<evidence type="ECO:0000256" key="1">
    <source>
        <dbReference type="SAM" id="Phobius"/>
    </source>
</evidence>
<dbReference type="Gene3D" id="1.20.120.1220">
    <property type="match status" value="1"/>
</dbReference>
<protein>
    <submittedName>
        <fullName evidence="3">Peptidase</fullName>
    </submittedName>
</protein>
<organism evidence="3 4">
    <name type="scientific">Vibrio splendidus</name>
    <dbReference type="NCBI Taxonomy" id="29497"/>
    <lineage>
        <taxon>Bacteria</taxon>
        <taxon>Pseudomonadati</taxon>
        <taxon>Pseudomonadota</taxon>
        <taxon>Gammaproteobacteria</taxon>
        <taxon>Vibrionales</taxon>
        <taxon>Vibrionaceae</taxon>
        <taxon>Vibrio</taxon>
    </lineage>
</organism>
<feature type="transmembrane region" description="Helical" evidence="1">
    <location>
        <begin position="45"/>
        <end position="68"/>
    </location>
</feature>
<dbReference type="InterPro" id="IPR000045">
    <property type="entry name" value="Prepilin_IV_endopep_pep"/>
</dbReference>
<dbReference type="Pfam" id="PF01478">
    <property type="entry name" value="Peptidase_A24"/>
    <property type="match status" value="1"/>
</dbReference>
<dbReference type="Proteomes" id="UP000244197">
    <property type="component" value="Unassembled WGS sequence"/>
</dbReference>
<evidence type="ECO:0000313" key="3">
    <source>
        <dbReference type="EMBL" id="PTP29560.1"/>
    </source>
</evidence>
<dbReference type="GO" id="GO:0004190">
    <property type="term" value="F:aspartic-type endopeptidase activity"/>
    <property type="evidence" value="ECO:0007669"/>
    <property type="project" value="InterPro"/>
</dbReference>
<dbReference type="GO" id="GO:0016020">
    <property type="term" value="C:membrane"/>
    <property type="evidence" value="ECO:0007669"/>
    <property type="project" value="InterPro"/>
</dbReference>
<keyword evidence="1" id="KW-1133">Transmembrane helix</keyword>
<feature type="domain" description="Prepilin type IV endopeptidase peptidase" evidence="2">
    <location>
        <begin position="8"/>
        <end position="104"/>
    </location>
</feature>
<keyword evidence="1" id="KW-0472">Membrane</keyword>
<feature type="transmembrane region" description="Helical" evidence="1">
    <location>
        <begin position="88"/>
        <end position="108"/>
    </location>
</feature>
<dbReference type="RefSeq" id="WP_017090279.1">
    <property type="nucleotide sequence ID" value="NZ_MCWO01000066.1"/>
</dbReference>
<gene>
    <name evidence="3" type="ORF">CWO07_17215</name>
</gene>
<evidence type="ECO:0000259" key="2">
    <source>
        <dbReference type="Pfam" id="PF01478"/>
    </source>
</evidence>
<sequence length="150" mass="16787">MSFEVYLLILVIVCTYVSATDFLYRKIQNHALLIVLFLQCFLSPLDIQIMSFLLVLGGGLIVYALIWIGAGDIKYAAVLSLTIPLNDLHWAFVMTAFSGGFLAVVYLVNNKLRNKKLTRSMLNDRQGIPYGIAISVGFYLVILTQNTPHI</sequence>
<accession>A0A2T5ESG3</accession>
<reference evidence="3 4" key="1">
    <citation type="submission" date="2017-11" db="EMBL/GenBank/DDBJ databases">
        <title>Population delineation of vibrios coincides with oyster pathogenicity.</title>
        <authorList>
            <person name="Bruto M."/>
            <person name="Labreuche Y."/>
            <person name="James A."/>
            <person name="Piel D."/>
            <person name="Chenivesse S."/>
            <person name="Petton B."/>
            <person name="Polz M.F."/>
            <person name="Le Roux F."/>
        </authorList>
    </citation>
    <scope>NUCLEOTIDE SEQUENCE [LARGE SCALE GENOMIC DNA]</scope>
    <source>
        <strain evidence="3 4">FF_144</strain>
    </source>
</reference>
<name>A0A2T5ESG3_VIBSP</name>
<evidence type="ECO:0000313" key="4">
    <source>
        <dbReference type="Proteomes" id="UP000244197"/>
    </source>
</evidence>
<feature type="transmembrane region" description="Helical" evidence="1">
    <location>
        <begin position="128"/>
        <end position="145"/>
    </location>
</feature>
<proteinExistence type="predicted"/>